<evidence type="ECO:0000256" key="1">
    <source>
        <dbReference type="SAM" id="MobiDB-lite"/>
    </source>
</evidence>
<proteinExistence type="predicted"/>
<protein>
    <submittedName>
        <fullName evidence="3">Uncharacterized protein</fullName>
    </submittedName>
</protein>
<feature type="chain" id="PRO_5036434216" evidence="2">
    <location>
        <begin position="35"/>
        <end position="124"/>
    </location>
</feature>
<evidence type="ECO:0000313" key="3">
    <source>
        <dbReference type="EMBL" id="CAB3226737.1"/>
    </source>
</evidence>
<keyword evidence="5" id="KW-1185">Reference proteome</keyword>
<evidence type="ECO:0000313" key="5">
    <source>
        <dbReference type="Proteomes" id="UP000494106"/>
    </source>
</evidence>
<dbReference type="EMBL" id="CADEBD010000422">
    <property type="protein sequence ID" value="CAB3254820.1"/>
    <property type="molecule type" value="Genomic_DNA"/>
</dbReference>
<organism evidence="3 5">
    <name type="scientific">Arctia plantaginis</name>
    <name type="common">Wood tiger moth</name>
    <name type="synonym">Phalaena plantaginis</name>
    <dbReference type="NCBI Taxonomy" id="874455"/>
    <lineage>
        <taxon>Eukaryota</taxon>
        <taxon>Metazoa</taxon>
        <taxon>Ecdysozoa</taxon>
        <taxon>Arthropoda</taxon>
        <taxon>Hexapoda</taxon>
        <taxon>Insecta</taxon>
        <taxon>Pterygota</taxon>
        <taxon>Neoptera</taxon>
        <taxon>Endopterygota</taxon>
        <taxon>Lepidoptera</taxon>
        <taxon>Glossata</taxon>
        <taxon>Ditrysia</taxon>
        <taxon>Noctuoidea</taxon>
        <taxon>Erebidae</taxon>
        <taxon>Arctiinae</taxon>
        <taxon>Arctia</taxon>
    </lineage>
</organism>
<dbReference type="Proteomes" id="UP000494106">
    <property type="component" value="Unassembled WGS sequence"/>
</dbReference>
<feature type="signal peptide" evidence="2">
    <location>
        <begin position="1"/>
        <end position="34"/>
    </location>
</feature>
<accession>A0A8S0Z322</accession>
<dbReference type="OrthoDB" id="6417936at2759"/>
<comment type="caution">
    <text evidence="3">The sequence shown here is derived from an EMBL/GenBank/DDBJ whole genome shotgun (WGS) entry which is preliminary data.</text>
</comment>
<feature type="region of interest" description="Disordered" evidence="1">
    <location>
        <begin position="58"/>
        <end position="100"/>
    </location>
</feature>
<evidence type="ECO:0000313" key="4">
    <source>
        <dbReference type="EMBL" id="CAB3254820.1"/>
    </source>
</evidence>
<evidence type="ECO:0000256" key="2">
    <source>
        <dbReference type="SAM" id="SignalP"/>
    </source>
</evidence>
<reference evidence="5 6" key="1">
    <citation type="submission" date="2020-04" db="EMBL/GenBank/DDBJ databases">
        <authorList>
            <person name="Wallbank WR R."/>
            <person name="Pardo Diaz C."/>
            <person name="Kozak K."/>
            <person name="Martin S."/>
            <person name="Jiggins C."/>
            <person name="Moest M."/>
            <person name="Warren A I."/>
            <person name="Byers J.R.P. K."/>
            <person name="Montejo-Kovacevich G."/>
            <person name="Yen C E."/>
        </authorList>
    </citation>
    <scope>NUCLEOTIDE SEQUENCE [LARGE SCALE GENOMIC DNA]</scope>
</reference>
<evidence type="ECO:0000313" key="6">
    <source>
        <dbReference type="Proteomes" id="UP000494256"/>
    </source>
</evidence>
<feature type="compositionally biased region" description="Basic residues" evidence="1">
    <location>
        <begin position="84"/>
        <end position="95"/>
    </location>
</feature>
<gene>
    <name evidence="4" type="ORF">APLA_LOCUS14970</name>
    <name evidence="3" type="ORF">APLA_LOCUS3053</name>
</gene>
<dbReference type="Proteomes" id="UP000494256">
    <property type="component" value="Unassembled WGS sequence"/>
</dbReference>
<keyword evidence="2" id="KW-0732">Signal</keyword>
<dbReference type="EMBL" id="CADEBC010000232">
    <property type="protein sequence ID" value="CAB3226737.1"/>
    <property type="molecule type" value="Genomic_DNA"/>
</dbReference>
<dbReference type="AlphaFoldDB" id="A0A8S0Z322"/>
<name>A0A8S0Z322_ARCPL</name>
<sequence length="124" mass="14227">MPVWWGPRGTRRWLSMRVYCVTTVLAALALRSAAEPARRFPAEWRSGRELRSRPLNELFEPEPASEAYTQLQSPPLPPGALYKERRRGRSNKRAPHQLSSEIASQMMLRAARSNRPYDVPQIGE</sequence>